<dbReference type="EMBL" id="BMAV01026354">
    <property type="protein sequence ID" value="GFS49689.1"/>
    <property type="molecule type" value="Genomic_DNA"/>
</dbReference>
<dbReference type="Pfam" id="PF12762">
    <property type="entry name" value="DDE_Tnp_IS1595"/>
    <property type="match status" value="1"/>
</dbReference>
<dbReference type="PANTHER" id="PTHR47163:SF2">
    <property type="entry name" value="SI:DKEY-17M8.2"/>
    <property type="match status" value="1"/>
</dbReference>
<organism evidence="2 3">
    <name type="scientific">Trichonephila inaurata madagascariensis</name>
    <dbReference type="NCBI Taxonomy" id="2747483"/>
    <lineage>
        <taxon>Eukaryota</taxon>
        <taxon>Metazoa</taxon>
        <taxon>Ecdysozoa</taxon>
        <taxon>Arthropoda</taxon>
        <taxon>Chelicerata</taxon>
        <taxon>Arachnida</taxon>
        <taxon>Araneae</taxon>
        <taxon>Araneomorphae</taxon>
        <taxon>Entelegynae</taxon>
        <taxon>Araneoidea</taxon>
        <taxon>Nephilidae</taxon>
        <taxon>Trichonephila</taxon>
        <taxon>Trichonephila inaurata</taxon>
    </lineage>
</organism>
<evidence type="ECO:0000313" key="3">
    <source>
        <dbReference type="Proteomes" id="UP000886998"/>
    </source>
</evidence>
<gene>
    <name evidence="2" type="primary">X975_03759</name>
    <name evidence="2" type="ORF">TNIN_208941</name>
</gene>
<feature type="domain" description="ISXO2-like transposase" evidence="1">
    <location>
        <begin position="10"/>
        <end position="146"/>
    </location>
</feature>
<dbReference type="OrthoDB" id="6431448at2759"/>
<dbReference type="AlphaFoldDB" id="A0A8X6IL66"/>
<dbReference type="InterPro" id="IPR053164">
    <property type="entry name" value="IS1016-like_transposase"/>
</dbReference>
<dbReference type="PANTHER" id="PTHR47163">
    <property type="entry name" value="DDE_TNP_IS1595 DOMAIN-CONTAINING PROTEIN"/>
    <property type="match status" value="1"/>
</dbReference>
<comment type="caution">
    <text evidence="2">The sequence shown here is derived from an EMBL/GenBank/DDBJ whole genome shotgun (WGS) entry which is preliminary data.</text>
</comment>
<dbReference type="SMART" id="SM01126">
    <property type="entry name" value="DDE_Tnp_IS1595"/>
    <property type="match status" value="1"/>
</dbReference>
<dbReference type="Proteomes" id="UP000886998">
    <property type="component" value="Unassembled WGS sequence"/>
</dbReference>
<name>A0A8X6IL66_9ARAC</name>
<protein>
    <submittedName>
        <fullName evidence="2">Mitotic-spindle organizing protein 2A</fullName>
    </submittedName>
</protein>
<keyword evidence="3" id="KW-1185">Reference proteome</keyword>
<reference evidence="2" key="1">
    <citation type="submission" date="2020-08" db="EMBL/GenBank/DDBJ databases">
        <title>Multicomponent nature underlies the extraordinary mechanical properties of spider dragline silk.</title>
        <authorList>
            <person name="Kono N."/>
            <person name="Nakamura H."/>
            <person name="Mori M."/>
            <person name="Yoshida Y."/>
            <person name="Ohtoshi R."/>
            <person name="Malay A.D."/>
            <person name="Moran D.A.P."/>
            <person name="Tomita M."/>
            <person name="Numata K."/>
            <person name="Arakawa K."/>
        </authorList>
    </citation>
    <scope>NUCLEOTIDE SEQUENCE</scope>
</reference>
<accession>A0A8X6IL66</accession>
<evidence type="ECO:0000259" key="1">
    <source>
        <dbReference type="SMART" id="SM01126"/>
    </source>
</evidence>
<proteinExistence type="predicted"/>
<dbReference type="NCBIfam" id="NF033547">
    <property type="entry name" value="transpos_IS1595"/>
    <property type="match status" value="1"/>
</dbReference>
<sequence length="176" mass="20562">MVAVLNESEPLGGEGKIDESLFGKMKYGKRKPVKGQWVFGGVERNSNKCFFRVVPNRTKEELLSVIKEWVVPGSVIISDCWKAYNCLSHEEYQHLRVNPSLTFKDPETDDHTNSIEVTWSVIKRSLRNHVEGEFDHYLAEYIWRRRREHSMDDGVFREFLRAITTLYPPMEKDVPS</sequence>
<dbReference type="InterPro" id="IPR024445">
    <property type="entry name" value="Tnp_ISXO2-like"/>
</dbReference>
<evidence type="ECO:0000313" key="2">
    <source>
        <dbReference type="EMBL" id="GFS49689.1"/>
    </source>
</evidence>